<dbReference type="InterPro" id="IPR001940">
    <property type="entry name" value="Peptidase_S1C"/>
</dbReference>
<dbReference type="PROSITE" id="PS51257">
    <property type="entry name" value="PROKAR_LIPOPROTEIN"/>
    <property type="match status" value="1"/>
</dbReference>
<feature type="signal peptide" evidence="1">
    <location>
        <begin position="1"/>
        <end position="37"/>
    </location>
</feature>
<dbReference type="PRINTS" id="PR00834">
    <property type="entry name" value="PROTEASES2C"/>
</dbReference>
<dbReference type="PANTHER" id="PTHR43019:SF23">
    <property type="entry name" value="PROTEASE DO-LIKE 5, CHLOROPLASTIC"/>
    <property type="match status" value="1"/>
</dbReference>
<dbReference type="Proteomes" id="UP000621859">
    <property type="component" value="Unassembled WGS sequence"/>
</dbReference>
<evidence type="ECO:0008006" key="4">
    <source>
        <dbReference type="Google" id="ProtNLM"/>
    </source>
</evidence>
<feature type="chain" id="PRO_5046614439" description="Trypsin-like peptidase domain-containing protein" evidence="1">
    <location>
        <begin position="38"/>
        <end position="442"/>
    </location>
</feature>
<reference evidence="3" key="1">
    <citation type="journal article" date="2019" name="Int. J. Syst. Evol. Microbiol.">
        <title>The Global Catalogue of Microorganisms (GCM) 10K type strain sequencing project: providing services to taxonomists for standard genome sequencing and annotation.</title>
        <authorList>
            <consortium name="The Broad Institute Genomics Platform"/>
            <consortium name="The Broad Institute Genome Sequencing Center for Infectious Disease"/>
            <person name="Wu L."/>
            <person name="Ma J."/>
        </authorList>
    </citation>
    <scope>NUCLEOTIDE SEQUENCE [LARGE SCALE GENOMIC DNA]</scope>
    <source>
        <strain evidence="3">CGMCC 1.8860</strain>
    </source>
</reference>
<keyword evidence="1" id="KW-0732">Signal</keyword>
<dbReference type="RefSeq" id="WP_188689421.1">
    <property type="nucleotide sequence ID" value="NZ_BMLY01000001.1"/>
</dbReference>
<dbReference type="InterPro" id="IPR009003">
    <property type="entry name" value="Peptidase_S1_PA"/>
</dbReference>
<name>A0ABQ2PHN6_9NEIS</name>
<comment type="caution">
    <text evidence="2">The sequence shown here is derived from an EMBL/GenBank/DDBJ whole genome shotgun (WGS) entry which is preliminary data.</text>
</comment>
<evidence type="ECO:0000313" key="2">
    <source>
        <dbReference type="EMBL" id="GGP25100.1"/>
    </source>
</evidence>
<evidence type="ECO:0000256" key="1">
    <source>
        <dbReference type="SAM" id="SignalP"/>
    </source>
</evidence>
<dbReference type="PANTHER" id="PTHR43019">
    <property type="entry name" value="SERINE ENDOPROTEASE DEGS"/>
    <property type="match status" value="1"/>
</dbReference>
<gene>
    <name evidence="2" type="ORF">GCM10010971_09190</name>
</gene>
<protein>
    <recommendedName>
        <fullName evidence="4">Trypsin-like peptidase domain-containing protein</fullName>
    </recommendedName>
</protein>
<organism evidence="2 3">
    <name type="scientific">Silvimonas amylolytica</name>
    <dbReference type="NCBI Taxonomy" id="449663"/>
    <lineage>
        <taxon>Bacteria</taxon>
        <taxon>Pseudomonadati</taxon>
        <taxon>Pseudomonadota</taxon>
        <taxon>Betaproteobacteria</taxon>
        <taxon>Neisseriales</taxon>
        <taxon>Chitinibacteraceae</taxon>
        <taxon>Silvimonas</taxon>
    </lineage>
</organism>
<dbReference type="EMBL" id="BMLY01000001">
    <property type="protein sequence ID" value="GGP25100.1"/>
    <property type="molecule type" value="Genomic_DNA"/>
</dbReference>
<dbReference type="Pfam" id="PF13365">
    <property type="entry name" value="Trypsin_2"/>
    <property type="match status" value="1"/>
</dbReference>
<keyword evidence="3" id="KW-1185">Reference proteome</keyword>
<accession>A0ABQ2PHN6</accession>
<sequence>MSLKTYTFVLHGLRTHLNTLLALFASCVLLCGFSASAAETALADTPQVFRQYKDAVVQIRIMDKRSNNRTALGTGFAVDDAGHVISNFHVISEVVWHPESFRAEAVRANGSVVPLAISGFDVVHDLSLLKLATPLGTHLTLDAGPLDKGTTLYSFGIPLDLDFTIVRGLYNGLLPKSLREQIHFTGAINPGMSGGPTMTEAGRVIGINVATSGNDVGFLVPARYAVALLQQRANAPINSAAQMLKLMDTQLVAEQNALATRLLAAPLTTDTLDHYRTPRDWSDFFRCWSNEEHGEEKRYTSLTMVCGSQSNIFLTEDYETGTVHYSRSYVQGKGLSDLQFAHLYGSQLGVGPRVPDATREDVGNFACNTSFVRQPDGLPLKYIFCLRAHRKLPGLFDAVIMSATLDQTQSGLINRLVLGGVSYDNAVRLGRKFLGAVTWSNH</sequence>
<proteinExistence type="predicted"/>
<dbReference type="SUPFAM" id="SSF50494">
    <property type="entry name" value="Trypsin-like serine proteases"/>
    <property type="match status" value="1"/>
</dbReference>
<dbReference type="Gene3D" id="2.40.10.120">
    <property type="match status" value="1"/>
</dbReference>
<evidence type="ECO:0000313" key="3">
    <source>
        <dbReference type="Proteomes" id="UP000621859"/>
    </source>
</evidence>